<keyword evidence="4" id="KW-0813">Transport</keyword>
<evidence type="ECO:0000313" key="12">
    <source>
        <dbReference type="Proteomes" id="UP000244905"/>
    </source>
</evidence>
<reference evidence="12" key="1">
    <citation type="submission" date="2018-02" db="EMBL/GenBank/DDBJ databases">
        <authorList>
            <person name="Clavel T."/>
            <person name="Strowig T."/>
        </authorList>
    </citation>
    <scope>NUCLEOTIDE SEQUENCE [LARGE SCALE GENOMIC DNA]</scope>
    <source>
        <strain evidence="12">DSM 103720</strain>
    </source>
</reference>
<organism evidence="11 12">
    <name type="scientific">Duncaniella muris</name>
    <dbReference type="NCBI Taxonomy" id="2094150"/>
    <lineage>
        <taxon>Bacteria</taxon>
        <taxon>Pseudomonadati</taxon>
        <taxon>Bacteroidota</taxon>
        <taxon>Bacteroidia</taxon>
        <taxon>Bacteroidales</taxon>
        <taxon>Muribaculaceae</taxon>
        <taxon>Duncaniella</taxon>
    </lineage>
</organism>
<evidence type="ECO:0000256" key="4">
    <source>
        <dbReference type="ARBA" id="ARBA00022448"/>
    </source>
</evidence>
<feature type="transmembrane region" description="Helical" evidence="10">
    <location>
        <begin position="98"/>
        <end position="121"/>
    </location>
</feature>
<dbReference type="GO" id="GO:0015297">
    <property type="term" value="F:antiporter activity"/>
    <property type="evidence" value="ECO:0007669"/>
    <property type="project" value="InterPro"/>
</dbReference>
<sequence>MSGNDASKLRELSESPAGRLLWRYSLPAVVGMLVMSLYNIIDRIFIGQGVGPEAIAGLAITFPVMNLSAALGVLIGAGGSARLSILLGAKNYDDARRTLCSSLILLMAIVCCYLCCFAIFIDEILIAFGASEVTLPYAREFMLYILPGMFMTNFAFTFNNFMRASGYPVKAMLTMLIGAGCNLVLAPIFIFYLKLGIKGAAIATDISMMISAFFVLSHFFSRKSTLHFSGSREMYRLKAKIVLPVLSIGAAPSVVNAAACFINVIINKSLYFHGGDMAVAAAGIFTSYTSMMTMVVVGICQGMQPIIGYNYGAGRLDRLHRTFWLAVGVSTVIVTTGQTIGLLFPEYIGRAFSNDPALISETARCLHISLLAFTVVGFQVVSTTLFQSIGKAKSSIFLSLTRQVLFLIPLLLVLPPRMGLDGVWTAFPLSDLVATMVTAVMVYYQLAQFRKSAVVNAGC</sequence>
<dbReference type="InterPro" id="IPR045070">
    <property type="entry name" value="MATE_MepA-like"/>
</dbReference>
<dbReference type="InterPro" id="IPR051327">
    <property type="entry name" value="MATE_MepA_subfamily"/>
</dbReference>
<name>A0A2V1IM67_9BACT</name>
<evidence type="ECO:0000256" key="2">
    <source>
        <dbReference type="ARBA" id="ARBA00008417"/>
    </source>
</evidence>
<feature type="transmembrane region" description="Helical" evidence="10">
    <location>
        <begin position="368"/>
        <end position="389"/>
    </location>
</feature>
<keyword evidence="6 10" id="KW-0812">Transmembrane</keyword>
<comment type="similarity">
    <text evidence="2">Belongs to the multi antimicrobial extrusion (MATE) (TC 2.A.66.1) family. MepA subfamily.</text>
</comment>
<dbReference type="GO" id="GO:0042910">
    <property type="term" value="F:xenobiotic transmembrane transporter activity"/>
    <property type="evidence" value="ECO:0007669"/>
    <property type="project" value="InterPro"/>
</dbReference>
<dbReference type="PIRSF" id="PIRSF006603">
    <property type="entry name" value="DinF"/>
    <property type="match status" value="1"/>
</dbReference>
<dbReference type="NCBIfam" id="TIGR00797">
    <property type="entry name" value="matE"/>
    <property type="match status" value="1"/>
</dbReference>
<keyword evidence="5" id="KW-1003">Cell membrane</keyword>
<evidence type="ECO:0000256" key="9">
    <source>
        <dbReference type="ARBA" id="ARBA00023251"/>
    </source>
</evidence>
<feature type="transmembrane region" description="Helical" evidence="10">
    <location>
        <begin position="53"/>
        <end position="77"/>
    </location>
</feature>
<keyword evidence="7 10" id="KW-1133">Transmembrane helix</keyword>
<proteinExistence type="inferred from homology"/>
<evidence type="ECO:0000256" key="5">
    <source>
        <dbReference type="ARBA" id="ARBA00022475"/>
    </source>
</evidence>
<dbReference type="GO" id="GO:0005886">
    <property type="term" value="C:plasma membrane"/>
    <property type="evidence" value="ECO:0007669"/>
    <property type="project" value="UniProtKB-SubCell"/>
</dbReference>
<dbReference type="CDD" id="cd13143">
    <property type="entry name" value="MATE_MepA_like"/>
    <property type="match status" value="1"/>
</dbReference>
<keyword evidence="8 10" id="KW-0472">Membrane</keyword>
<accession>A0A2V1IM67</accession>
<feature type="transmembrane region" description="Helical" evidence="10">
    <location>
        <begin position="396"/>
        <end position="414"/>
    </location>
</feature>
<dbReference type="InterPro" id="IPR002528">
    <property type="entry name" value="MATE_fam"/>
</dbReference>
<dbReference type="PANTHER" id="PTHR43823:SF3">
    <property type="entry name" value="MULTIDRUG EXPORT PROTEIN MEPA"/>
    <property type="match status" value="1"/>
</dbReference>
<dbReference type="Pfam" id="PF01554">
    <property type="entry name" value="MatE"/>
    <property type="match status" value="2"/>
</dbReference>
<protein>
    <recommendedName>
        <fullName evidence="3">Multidrug export protein MepA</fullName>
    </recommendedName>
</protein>
<gene>
    <name evidence="11" type="ORF">C5O23_02865</name>
</gene>
<dbReference type="AlphaFoldDB" id="A0A2V1IM67"/>
<feature type="transmembrane region" description="Helical" evidence="10">
    <location>
        <begin position="426"/>
        <end position="444"/>
    </location>
</feature>
<feature type="transmembrane region" description="Helical" evidence="10">
    <location>
        <begin position="141"/>
        <end position="161"/>
    </location>
</feature>
<feature type="transmembrane region" description="Helical" evidence="10">
    <location>
        <begin position="278"/>
        <end position="302"/>
    </location>
</feature>
<comment type="caution">
    <text evidence="11">The sequence shown here is derived from an EMBL/GenBank/DDBJ whole genome shotgun (WGS) entry which is preliminary data.</text>
</comment>
<dbReference type="GeneID" id="82525290"/>
<evidence type="ECO:0000256" key="3">
    <source>
        <dbReference type="ARBA" id="ARBA00022106"/>
    </source>
</evidence>
<evidence type="ECO:0000256" key="8">
    <source>
        <dbReference type="ARBA" id="ARBA00023136"/>
    </source>
</evidence>
<dbReference type="InterPro" id="IPR048279">
    <property type="entry name" value="MdtK-like"/>
</dbReference>
<feature type="transmembrane region" description="Helical" evidence="10">
    <location>
        <begin position="199"/>
        <end position="220"/>
    </location>
</feature>
<feature type="transmembrane region" description="Helical" evidence="10">
    <location>
        <begin position="241"/>
        <end position="266"/>
    </location>
</feature>
<dbReference type="PANTHER" id="PTHR43823">
    <property type="entry name" value="SPORULATION PROTEIN YKVU"/>
    <property type="match status" value="1"/>
</dbReference>
<keyword evidence="12" id="KW-1185">Reference proteome</keyword>
<comment type="subcellular location">
    <subcellularLocation>
        <location evidence="1">Cell membrane</location>
        <topology evidence="1">Multi-pass membrane protein</topology>
    </subcellularLocation>
</comment>
<feature type="transmembrane region" description="Helical" evidence="10">
    <location>
        <begin position="173"/>
        <end position="193"/>
    </location>
</feature>
<dbReference type="RefSeq" id="WP_107031499.1">
    <property type="nucleotide sequence ID" value="NZ_CARPJF010000009.1"/>
</dbReference>
<dbReference type="EMBL" id="PUEC01000004">
    <property type="protein sequence ID" value="PWB03717.1"/>
    <property type="molecule type" value="Genomic_DNA"/>
</dbReference>
<feature type="transmembrane region" description="Helical" evidence="10">
    <location>
        <begin position="323"/>
        <end position="348"/>
    </location>
</feature>
<dbReference type="Proteomes" id="UP000244905">
    <property type="component" value="Unassembled WGS sequence"/>
</dbReference>
<feature type="transmembrane region" description="Helical" evidence="10">
    <location>
        <begin position="21"/>
        <end position="41"/>
    </location>
</feature>
<keyword evidence="9" id="KW-0046">Antibiotic resistance</keyword>
<evidence type="ECO:0000256" key="10">
    <source>
        <dbReference type="SAM" id="Phobius"/>
    </source>
</evidence>
<evidence type="ECO:0000256" key="7">
    <source>
        <dbReference type="ARBA" id="ARBA00022989"/>
    </source>
</evidence>
<evidence type="ECO:0000256" key="1">
    <source>
        <dbReference type="ARBA" id="ARBA00004651"/>
    </source>
</evidence>
<evidence type="ECO:0000256" key="6">
    <source>
        <dbReference type="ARBA" id="ARBA00022692"/>
    </source>
</evidence>
<dbReference type="GO" id="GO:0046677">
    <property type="term" value="P:response to antibiotic"/>
    <property type="evidence" value="ECO:0007669"/>
    <property type="project" value="UniProtKB-KW"/>
</dbReference>
<evidence type="ECO:0000313" key="11">
    <source>
        <dbReference type="EMBL" id="PWB03717.1"/>
    </source>
</evidence>